<evidence type="ECO:0000313" key="3">
    <source>
        <dbReference type="Proteomes" id="UP001381693"/>
    </source>
</evidence>
<dbReference type="Proteomes" id="UP001381693">
    <property type="component" value="Unassembled WGS sequence"/>
</dbReference>
<organism evidence="2 3">
    <name type="scientific">Halocaridina rubra</name>
    <name type="common">Hawaiian red shrimp</name>
    <dbReference type="NCBI Taxonomy" id="373956"/>
    <lineage>
        <taxon>Eukaryota</taxon>
        <taxon>Metazoa</taxon>
        <taxon>Ecdysozoa</taxon>
        <taxon>Arthropoda</taxon>
        <taxon>Crustacea</taxon>
        <taxon>Multicrustacea</taxon>
        <taxon>Malacostraca</taxon>
        <taxon>Eumalacostraca</taxon>
        <taxon>Eucarida</taxon>
        <taxon>Decapoda</taxon>
        <taxon>Pleocyemata</taxon>
        <taxon>Caridea</taxon>
        <taxon>Atyoidea</taxon>
        <taxon>Atyidae</taxon>
        <taxon>Halocaridina</taxon>
    </lineage>
</organism>
<comment type="caution">
    <text evidence="2">The sequence shown here is derived from an EMBL/GenBank/DDBJ whole genome shotgun (WGS) entry which is preliminary data.</text>
</comment>
<feature type="region of interest" description="Disordered" evidence="1">
    <location>
        <begin position="1"/>
        <end position="89"/>
    </location>
</feature>
<feature type="region of interest" description="Disordered" evidence="1">
    <location>
        <begin position="191"/>
        <end position="288"/>
    </location>
</feature>
<feature type="compositionally biased region" description="Polar residues" evidence="1">
    <location>
        <begin position="36"/>
        <end position="55"/>
    </location>
</feature>
<evidence type="ECO:0000256" key="1">
    <source>
        <dbReference type="SAM" id="MobiDB-lite"/>
    </source>
</evidence>
<evidence type="ECO:0000313" key="2">
    <source>
        <dbReference type="EMBL" id="KAK7066709.1"/>
    </source>
</evidence>
<feature type="compositionally biased region" description="Basic and acidic residues" evidence="1">
    <location>
        <begin position="191"/>
        <end position="214"/>
    </location>
</feature>
<dbReference type="AlphaFoldDB" id="A0AAN8WUP8"/>
<proteinExistence type="predicted"/>
<feature type="region of interest" description="Disordered" evidence="1">
    <location>
        <begin position="301"/>
        <end position="379"/>
    </location>
</feature>
<feature type="compositionally biased region" description="Basic and acidic residues" evidence="1">
    <location>
        <begin position="301"/>
        <end position="359"/>
    </location>
</feature>
<reference evidence="2 3" key="1">
    <citation type="submission" date="2023-11" db="EMBL/GenBank/DDBJ databases">
        <title>Halocaridina rubra genome assembly.</title>
        <authorList>
            <person name="Smith C."/>
        </authorList>
    </citation>
    <scope>NUCLEOTIDE SEQUENCE [LARGE SCALE GENOMIC DNA]</scope>
    <source>
        <strain evidence="2">EP-1</strain>
        <tissue evidence="2">Whole</tissue>
    </source>
</reference>
<keyword evidence="3" id="KW-1185">Reference proteome</keyword>
<feature type="compositionally biased region" description="Polar residues" evidence="1">
    <location>
        <begin position="79"/>
        <end position="88"/>
    </location>
</feature>
<gene>
    <name evidence="2" type="ORF">SK128_005062</name>
</gene>
<feature type="compositionally biased region" description="Polar residues" evidence="1">
    <location>
        <begin position="247"/>
        <end position="270"/>
    </location>
</feature>
<dbReference type="EMBL" id="JAXCGZ010019054">
    <property type="protein sequence ID" value="KAK7066709.1"/>
    <property type="molecule type" value="Genomic_DNA"/>
</dbReference>
<sequence>MFYRKKSLPKEQDRSKNSNPRVHPGADSRFIRAGSSVASHESSQFGSVMDWQQDNRAFDDPFRSHPGSRGGRFPENEHQGNWGSSSWTPEEWSRGIPAAYRGSDRDSRMDCPRYDDGYKGLTNLYPQMSRFGIDGEHFDGSRRGSGADVDFGARYDYSRDKGQSSLFMDSGRGTDYQSNYQAYGRSRFLGSEREESHTSFDLQRGHEPHYEGRRFYNPSKGEYPSMGSESGYGPFDGSNPYLAAREASTSFGSSQRGDSTHYGDSQTGESSFHMHSHDRERGRNPFERQFDVNKWDSYSRSDFRESADSPRGESSFHLRSHDLERSRNPFERQYEDNTRDSYSRSEFRESGDAPHREQWRNVTRSFSDRQTGRDSTLMDELKSKLSADPVTRELVRKDRDLALNIIEKVMVSRVCIFPSTQVYMDTTL</sequence>
<accession>A0AAN8WUP8</accession>
<protein>
    <submittedName>
        <fullName evidence="2">Uncharacterized protein</fullName>
    </submittedName>
</protein>
<feature type="compositionally biased region" description="Basic and acidic residues" evidence="1">
    <location>
        <begin position="275"/>
        <end position="288"/>
    </location>
</feature>
<name>A0AAN8WUP8_HALRR</name>